<dbReference type="InterPro" id="IPR015797">
    <property type="entry name" value="NUDIX_hydrolase-like_dom_sf"/>
</dbReference>
<dbReference type="Proteomes" id="UP000829494">
    <property type="component" value="Chromosome"/>
</dbReference>
<dbReference type="RefSeq" id="WP_003979386.1">
    <property type="nucleotide sequence ID" value="NZ_CP043497.1"/>
</dbReference>
<dbReference type="EMBL" id="CP094298">
    <property type="protein sequence ID" value="UNZ01097.1"/>
    <property type="molecule type" value="Genomic_DNA"/>
</dbReference>
<protein>
    <recommendedName>
        <fullName evidence="3">NUDIX hydrolase</fullName>
    </recommendedName>
</protein>
<dbReference type="Gene3D" id="3.90.79.10">
    <property type="entry name" value="Nucleoside Triphosphate Pyrophosphohydrolase"/>
    <property type="match status" value="1"/>
</dbReference>
<dbReference type="GeneID" id="66859821"/>
<organism evidence="1 2">
    <name type="scientific">Streptomyces rimosus subsp. rimosus</name>
    <dbReference type="NCBI Taxonomy" id="132474"/>
    <lineage>
        <taxon>Bacteria</taxon>
        <taxon>Bacillati</taxon>
        <taxon>Actinomycetota</taxon>
        <taxon>Actinomycetes</taxon>
        <taxon>Kitasatosporales</taxon>
        <taxon>Streptomycetaceae</taxon>
        <taxon>Streptomyces</taxon>
    </lineage>
</organism>
<evidence type="ECO:0000313" key="1">
    <source>
        <dbReference type="EMBL" id="UNZ01097.1"/>
    </source>
</evidence>
<accession>A0ABY3YTJ1</accession>
<dbReference type="SUPFAM" id="SSF55811">
    <property type="entry name" value="Nudix"/>
    <property type="match status" value="1"/>
</dbReference>
<keyword evidence="2" id="KW-1185">Reference proteome</keyword>
<sequence>MPPLPPPRTVYSGVLLNPRDEVLVVHHKDAPGGVYDLPGVTPDADDNGWIGLAAAIKTATGLEVNVGRLLATEWAPADPQTRTPAYRHRVRYCGRVPQHRRIILGGGLDHYRWLAADAVAEHCGLAARRIQHALKVQRSGGKVDPRNLSSVTSGVAEV</sequence>
<name>A0ABY3YTJ1_STRRM</name>
<proteinExistence type="predicted"/>
<evidence type="ECO:0000313" key="2">
    <source>
        <dbReference type="Proteomes" id="UP000829494"/>
    </source>
</evidence>
<gene>
    <name evidence="1" type="ORF">SRIMR7_02990</name>
</gene>
<evidence type="ECO:0008006" key="3">
    <source>
        <dbReference type="Google" id="ProtNLM"/>
    </source>
</evidence>
<reference evidence="1 2" key="1">
    <citation type="submission" date="2022-03" db="EMBL/GenBank/DDBJ databases">
        <title>Complete genome of Streptomyces rimosus ssp. rimosus R7 (=ATCC 10970).</title>
        <authorList>
            <person name="Beganovic S."/>
            <person name="Ruckert C."/>
            <person name="Busche T."/>
            <person name="Kalinowski J."/>
            <person name="Wittmann C."/>
        </authorList>
    </citation>
    <scope>NUCLEOTIDE SEQUENCE [LARGE SCALE GENOMIC DNA]</scope>
    <source>
        <strain evidence="1 2">R7</strain>
    </source>
</reference>